<name>U6H1Y6_9EIME</name>
<evidence type="ECO:0000256" key="1">
    <source>
        <dbReference type="SAM" id="MobiDB-lite"/>
    </source>
</evidence>
<feature type="compositionally biased region" description="Polar residues" evidence="1">
    <location>
        <begin position="42"/>
        <end position="55"/>
    </location>
</feature>
<protein>
    <submittedName>
        <fullName evidence="2">Uncharacterized protein</fullName>
    </submittedName>
</protein>
<feature type="region of interest" description="Disordered" evidence="1">
    <location>
        <begin position="36"/>
        <end position="70"/>
    </location>
</feature>
<dbReference type="AlphaFoldDB" id="U6H1Y6"/>
<evidence type="ECO:0000313" key="3">
    <source>
        <dbReference type="Proteomes" id="UP000018201"/>
    </source>
</evidence>
<evidence type="ECO:0000313" key="2">
    <source>
        <dbReference type="EMBL" id="CDI85493.1"/>
    </source>
</evidence>
<sequence length="148" mass="16496">MLAGQAAASPPSASELNHGIPCIFPMVDHHHFFKKADDVGSNKDNQASSTSPNNDSSDRPSGLGPEEVQSRIREMERLLRLVKEGEQSESKVDSEDGVLGHRLRELWLCFWKNEYAVCGPDVPEDLASTFKALVDDMDKTLKRNYSHE</sequence>
<reference evidence="2" key="1">
    <citation type="submission" date="2013-10" db="EMBL/GenBank/DDBJ databases">
        <title>Genomic analysis of the causative agents of coccidiosis in chickens.</title>
        <authorList>
            <person name="Reid A.J."/>
            <person name="Blake D."/>
            <person name="Billington K."/>
            <person name="Browne H."/>
            <person name="Dunn M."/>
            <person name="Hung S."/>
            <person name="Kawahara F."/>
            <person name="Miranda-Saavedra D."/>
            <person name="Mourier T."/>
            <person name="Nagra H."/>
            <person name="Otto T.D."/>
            <person name="Rawlings N."/>
            <person name="Sanchez A."/>
            <person name="Sanders M."/>
            <person name="Subramaniam C."/>
            <person name="Tay Y."/>
            <person name="Dear P."/>
            <person name="Doerig C."/>
            <person name="Gruber A."/>
            <person name="Parkinson J."/>
            <person name="Shirley M."/>
            <person name="Wan K.L."/>
            <person name="Berriman M."/>
            <person name="Tomley F."/>
            <person name="Pain A."/>
        </authorList>
    </citation>
    <scope>NUCLEOTIDE SEQUENCE [LARGE SCALE GENOMIC DNA]</scope>
    <source>
        <strain evidence="2">Houghton</strain>
    </source>
</reference>
<reference evidence="2" key="2">
    <citation type="submission" date="2013-10" db="EMBL/GenBank/DDBJ databases">
        <authorList>
            <person name="Aslett M."/>
        </authorList>
    </citation>
    <scope>NUCLEOTIDE SEQUENCE [LARGE SCALE GENOMIC DNA]</scope>
    <source>
        <strain evidence="2">Houghton</strain>
    </source>
</reference>
<dbReference type="OrthoDB" id="348205at2759"/>
<gene>
    <name evidence="2" type="ORF">EPH_0015860</name>
</gene>
<keyword evidence="3" id="KW-1185">Reference proteome</keyword>
<proteinExistence type="predicted"/>
<organism evidence="2 3">
    <name type="scientific">Eimeria praecox</name>
    <dbReference type="NCBI Taxonomy" id="51316"/>
    <lineage>
        <taxon>Eukaryota</taxon>
        <taxon>Sar</taxon>
        <taxon>Alveolata</taxon>
        <taxon>Apicomplexa</taxon>
        <taxon>Conoidasida</taxon>
        <taxon>Coccidia</taxon>
        <taxon>Eucoccidiorida</taxon>
        <taxon>Eimeriorina</taxon>
        <taxon>Eimeriidae</taxon>
        <taxon>Eimeria</taxon>
    </lineage>
</organism>
<dbReference type="EMBL" id="HG693896">
    <property type="protein sequence ID" value="CDI85493.1"/>
    <property type="molecule type" value="Genomic_DNA"/>
</dbReference>
<dbReference type="Proteomes" id="UP000018201">
    <property type="component" value="Unassembled WGS sequence"/>
</dbReference>
<accession>U6H1Y6</accession>
<dbReference type="VEuPathDB" id="ToxoDB:EPH_0015860"/>